<gene>
    <name evidence="12" type="ORF">TISLANDTSLP1_12190</name>
</gene>
<evidence type="ECO:0000256" key="6">
    <source>
        <dbReference type="ARBA" id="ARBA00022989"/>
    </source>
</evidence>
<comment type="caution">
    <text evidence="12">The sequence shown here is derived from an EMBL/GenBank/DDBJ whole genome shotgun (WGS) entry which is preliminary data.</text>
</comment>
<feature type="transmembrane region" description="Helical" evidence="9">
    <location>
        <begin position="71"/>
        <end position="95"/>
    </location>
</feature>
<feature type="transmembrane region" description="Helical" evidence="9">
    <location>
        <begin position="107"/>
        <end position="130"/>
    </location>
</feature>
<evidence type="ECO:0000256" key="2">
    <source>
        <dbReference type="ARBA" id="ARBA00008873"/>
    </source>
</evidence>
<reference evidence="12" key="1">
    <citation type="submission" date="2022-12" db="EMBL/GenBank/DDBJ databases">
        <title>Reference genome sequencing for broad-spectrum identification of bacterial and archaeal isolates by mass spectrometry.</title>
        <authorList>
            <person name="Sekiguchi Y."/>
            <person name="Tourlousse D.M."/>
        </authorList>
    </citation>
    <scope>NUCLEOTIDE SEQUENCE</scope>
    <source>
        <strain evidence="12">TSL-P1</strain>
    </source>
</reference>
<keyword evidence="3" id="KW-0813">Transport</keyword>
<evidence type="ECO:0000256" key="8">
    <source>
        <dbReference type="ARBA" id="ARBA00023136"/>
    </source>
</evidence>
<dbReference type="GO" id="GO:0005385">
    <property type="term" value="F:zinc ion transmembrane transporter activity"/>
    <property type="evidence" value="ECO:0007669"/>
    <property type="project" value="TreeGrafter"/>
</dbReference>
<proteinExistence type="inferred from homology"/>
<dbReference type="InterPro" id="IPR050681">
    <property type="entry name" value="CDF/SLC30A"/>
</dbReference>
<keyword evidence="4 9" id="KW-0812">Transmembrane</keyword>
<dbReference type="Gene3D" id="3.30.70.1350">
    <property type="entry name" value="Cation efflux protein, cytoplasmic domain"/>
    <property type="match status" value="1"/>
</dbReference>
<dbReference type="InterPro" id="IPR027469">
    <property type="entry name" value="Cation_efflux_TMD_sf"/>
</dbReference>
<name>A0A9W6GGS3_9BACT</name>
<keyword evidence="6 9" id="KW-1133">Transmembrane helix</keyword>
<dbReference type="Proteomes" id="UP001144297">
    <property type="component" value="Unassembled WGS sequence"/>
</dbReference>
<dbReference type="EMBL" id="BSDX01000001">
    <property type="protein sequence ID" value="GLI53526.1"/>
    <property type="molecule type" value="Genomic_DNA"/>
</dbReference>
<keyword evidence="5" id="KW-0862">Zinc</keyword>
<feature type="transmembrane region" description="Helical" evidence="9">
    <location>
        <begin position="12"/>
        <end position="36"/>
    </location>
</feature>
<keyword evidence="13" id="KW-1185">Reference proteome</keyword>
<feature type="domain" description="Cation efflux protein transmembrane" evidence="10">
    <location>
        <begin position="10"/>
        <end position="196"/>
    </location>
</feature>
<keyword evidence="5" id="KW-0864">Zinc transport</keyword>
<feature type="transmembrane region" description="Helical" evidence="9">
    <location>
        <begin position="42"/>
        <end position="59"/>
    </location>
</feature>
<dbReference type="PANTHER" id="PTHR11562:SF17">
    <property type="entry name" value="RE54080P-RELATED"/>
    <property type="match status" value="1"/>
</dbReference>
<keyword evidence="8 9" id="KW-0472">Membrane</keyword>
<feature type="domain" description="Cation efflux protein cytoplasmic" evidence="11">
    <location>
        <begin position="203"/>
        <end position="277"/>
    </location>
</feature>
<dbReference type="Pfam" id="PF01545">
    <property type="entry name" value="Cation_efflux"/>
    <property type="match status" value="1"/>
</dbReference>
<dbReference type="Gene3D" id="1.20.1510.10">
    <property type="entry name" value="Cation efflux protein transmembrane domain"/>
    <property type="match status" value="1"/>
</dbReference>
<dbReference type="SUPFAM" id="SSF160240">
    <property type="entry name" value="Cation efflux protein cytoplasmic domain-like"/>
    <property type="match status" value="1"/>
</dbReference>
<dbReference type="InterPro" id="IPR036837">
    <property type="entry name" value="Cation_efflux_CTD_sf"/>
</dbReference>
<organism evidence="12 13">
    <name type="scientific">Thermodesulfovibrio yellowstonii</name>
    <dbReference type="NCBI Taxonomy" id="28262"/>
    <lineage>
        <taxon>Bacteria</taxon>
        <taxon>Pseudomonadati</taxon>
        <taxon>Nitrospirota</taxon>
        <taxon>Thermodesulfovibrionia</taxon>
        <taxon>Thermodesulfovibrionales</taxon>
        <taxon>Thermodesulfovibrionaceae</taxon>
        <taxon>Thermodesulfovibrio</taxon>
    </lineage>
</organism>
<dbReference type="Pfam" id="PF16916">
    <property type="entry name" value="ZT_dimer"/>
    <property type="match status" value="1"/>
</dbReference>
<dbReference type="InterPro" id="IPR027470">
    <property type="entry name" value="Cation_efflux_CTD"/>
</dbReference>
<dbReference type="InterPro" id="IPR058533">
    <property type="entry name" value="Cation_efflux_TM"/>
</dbReference>
<evidence type="ECO:0000256" key="5">
    <source>
        <dbReference type="ARBA" id="ARBA00022906"/>
    </source>
</evidence>
<accession>A0A9W6GGS3</accession>
<dbReference type="AlphaFoldDB" id="A0A9W6GGS3"/>
<feature type="transmembrane region" description="Helical" evidence="9">
    <location>
        <begin position="142"/>
        <end position="162"/>
    </location>
</feature>
<evidence type="ECO:0000256" key="3">
    <source>
        <dbReference type="ARBA" id="ARBA00022448"/>
    </source>
</evidence>
<evidence type="ECO:0000256" key="9">
    <source>
        <dbReference type="SAM" id="Phobius"/>
    </source>
</evidence>
<sequence length="299" mass="33122">MEYSSTKKLTLTLGITFFIFIAELIGGIISNSLALLSDAGHVFTDSFAIILSLLASIIVRKPSGKKATYGYHKIGILAAFINGVSLIVIAGLIFFEGYRRLINPPHIDFNIMLPVAFFGFIGNLVMAWILGHKHEDLNIKSAWLHVLGDTVSSAGVIIAGLIIKFTGWLIVDPLISWFVGFIIILGGIRVVKDSLWIFLDFVPKGFDIETISDEIRKIKGIIDIHDVHIWSIGYGVTAFSAHVVVDNCLLSEADIIRKQIENKLTNIGIKHSVIQIECIRCENSSIYCDHKKSMNHGHH</sequence>
<feature type="transmembrane region" description="Helical" evidence="9">
    <location>
        <begin position="174"/>
        <end position="191"/>
    </location>
</feature>
<dbReference type="NCBIfam" id="TIGR01297">
    <property type="entry name" value="CDF"/>
    <property type="match status" value="1"/>
</dbReference>
<dbReference type="SUPFAM" id="SSF161111">
    <property type="entry name" value="Cation efflux protein transmembrane domain-like"/>
    <property type="match status" value="1"/>
</dbReference>
<keyword evidence="7" id="KW-0406">Ion transport</keyword>
<evidence type="ECO:0000256" key="7">
    <source>
        <dbReference type="ARBA" id="ARBA00023065"/>
    </source>
</evidence>
<comment type="similarity">
    <text evidence="2">Belongs to the cation diffusion facilitator (CDF) transporter (TC 2.A.4) family. SLC30A subfamily.</text>
</comment>
<protein>
    <submittedName>
        <fullName evidence="12">Cation efflux family protein</fullName>
    </submittedName>
</protein>
<evidence type="ECO:0000256" key="4">
    <source>
        <dbReference type="ARBA" id="ARBA00022692"/>
    </source>
</evidence>
<evidence type="ECO:0000256" key="1">
    <source>
        <dbReference type="ARBA" id="ARBA00004141"/>
    </source>
</evidence>
<evidence type="ECO:0000259" key="10">
    <source>
        <dbReference type="Pfam" id="PF01545"/>
    </source>
</evidence>
<evidence type="ECO:0000259" key="11">
    <source>
        <dbReference type="Pfam" id="PF16916"/>
    </source>
</evidence>
<comment type="subcellular location">
    <subcellularLocation>
        <location evidence="1">Membrane</location>
        <topology evidence="1">Multi-pass membrane protein</topology>
    </subcellularLocation>
</comment>
<dbReference type="InterPro" id="IPR002524">
    <property type="entry name" value="Cation_efflux"/>
</dbReference>
<evidence type="ECO:0000313" key="12">
    <source>
        <dbReference type="EMBL" id="GLI53526.1"/>
    </source>
</evidence>
<evidence type="ECO:0000313" key="13">
    <source>
        <dbReference type="Proteomes" id="UP001144297"/>
    </source>
</evidence>
<dbReference type="GO" id="GO:0005886">
    <property type="term" value="C:plasma membrane"/>
    <property type="evidence" value="ECO:0007669"/>
    <property type="project" value="TreeGrafter"/>
</dbReference>
<dbReference type="PANTHER" id="PTHR11562">
    <property type="entry name" value="CATION EFFLUX PROTEIN/ ZINC TRANSPORTER"/>
    <property type="match status" value="1"/>
</dbReference>